<comment type="caution">
    <text evidence="1">The sequence shown here is derived from an EMBL/GenBank/DDBJ whole genome shotgun (WGS) entry which is preliminary data.</text>
</comment>
<sequence>MAVTAGALHLAFLKPQLPQRAGSLIEWSALGVPLRLAAFFKLETIAVASGLPSR</sequence>
<accession>A0ABS4XTX4</accession>
<dbReference type="RefSeq" id="WP_209550413.1">
    <property type="nucleotide sequence ID" value="NZ_CP139422.1"/>
</dbReference>
<dbReference type="EMBL" id="JAGIOJ010000001">
    <property type="protein sequence ID" value="MBP2399969.1"/>
    <property type="molecule type" value="Genomic_DNA"/>
</dbReference>
<reference evidence="1 2" key="1">
    <citation type="submission" date="2021-03" db="EMBL/GenBank/DDBJ databases">
        <title>Sequencing the genomes of 1000 actinobacteria strains.</title>
        <authorList>
            <person name="Klenk H.-P."/>
        </authorList>
    </citation>
    <scope>NUCLEOTIDE SEQUENCE [LARGE SCALE GENOMIC DNA]</scope>
    <source>
        <strain evidence="1 2">DSM 20168</strain>
    </source>
</reference>
<protein>
    <submittedName>
        <fullName evidence="1">Uncharacterized protein</fullName>
    </submittedName>
</protein>
<name>A0ABS4XTX4_GLUPR</name>
<keyword evidence="2" id="KW-1185">Reference proteome</keyword>
<dbReference type="Proteomes" id="UP001195422">
    <property type="component" value="Unassembled WGS sequence"/>
</dbReference>
<gene>
    <name evidence="1" type="ORF">JOF39_003050</name>
</gene>
<proteinExistence type="predicted"/>
<evidence type="ECO:0000313" key="1">
    <source>
        <dbReference type="EMBL" id="MBP2399969.1"/>
    </source>
</evidence>
<evidence type="ECO:0000313" key="2">
    <source>
        <dbReference type="Proteomes" id="UP001195422"/>
    </source>
</evidence>
<organism evidence="1 2">
    <name type="scientific">Glutamicibacter protophormiae</name>
    <name type="common">Brevibacterium protophormiae</name>
    <dbReference type="NCBI Taxonomy" id="37930"/>
    <lineage>
        <taxon>Bacteria</taxon>
        <taxon>Bacillati</taxon>
        <taxon>Actinomycetota</taxon>
        <taxon>Actinomycetes</taxon>
        <taxon>Micrococcales</taxon>
        <taxon>Micrococcaceae</taxon>
        <taxon>Glutamicibacter</taxon>
    </lineage>
</organism>